<protein>
    <submittedName>
        <fullName evidence="1">Uncharacterized protein</fullName>
    </submittedName>
</protein>
<gene>
    <name evidence="1" type="ORF">RN001_001698</name>
</gene>
<name>A0AAN7Q810_9COLE</name>
<dbReference type="EMBL" id="JARPUR010000001">
    <property type="protein sequence ID" value="KAK4885427.1"/>
    <property type="molecule type" value="Genomic_DNA"/>
</dbReference>
<dbReference type="Proteomes" id="UP001353858">
    <property type="component" value="Unassembled WGS sequence"/>
</dbReference>
<comment type="caution">
    <text evidence="1">The sequence shown here is derived from an EMBL/GenBank/DDBJ whole genome shotgun (WGS) entry which is preliminary data.</text>
</comment>
<evidence type="ECO:0000313" key="1">
    <source>
        <dbReference type="EMBL" id="KAK4885427.1"/>
    </source>
</evidence>
<accession>A0AAN7Q810</accession>
<organism evidence="1 2">
    <name type="scientific">Aquatica leii</name>
    <dbReference type="NCBI Taxonomy" id="1421715"/>
    <lineage>
        <taxon>Eukaryota</taxon>
        <taxon>Metazoa</taxon>
        <taxon>Ecdysozoa</taxon>
        <taxon>Arthropoda</taxon>
        <taxon>Hexapoda</taxon>
        <taxon>Insecta</taxon>
        <taxon>Pterygota</taxon>
        <taxon>Neoptera</taxon>
        <taxon>Endopterygota</taxon>
        <taxon>Coleoptera</taxon>
        <taxon>Polyphaga</taxon>
        <taxon>Elateriformia</taxon>
        <taxon>Elateroidea</taxon>
        <taxon>Lampyridae</taxon>
        <taxon>Luciolinae</taxon>
        <taxon>Aquatica</taxon>
    </lineage>
</organism>
<evidence type="ECO:0000313" key="2">
    <source>
        <dbReference type="Proteomes" id="UP001353858"/>
    </source>
</evidence>
<keyword evidence="2" id="KW-1185">Reference proteome</keyword>
<proteinExistence type="predicted"/>
<reference evidence="2" key="1">
    <citation type="submission" date="2023-01" db="EMBL/GenBank/DDBJ databases">
        <title>Key to firefly adult light organ development and bioluminescence: homeobox transcription factors regulate luciferase expression and transportation to peroxisome.</title>
        <authorList>
            <person name="Fu X."/>
        </authorList>
    </citation>
    <scope>NUCLEOTIDE SEQUENCE [LARGE SCALE GENOMIC DNA]</scope>
</reference>
<dbReference type="AlphaFoldDB" id="A0AAN7Q810"/>
<sequence length="346" mass="40598">MLDSTELNDYVTKQEQFKPDSRSWSLESVKFLGYYGSYEKARNIAAESDYTSITEILGRGCRISKPTDAERQYNKRFASPVVNGFITDEDEEEEKNKKIDNCTKLVCRIGENGADFMKNVFTLIYDDKFAAENTWMGKKNKLNLSELKFNKTVREVIQSKFPDLTSSDFTRKAGEWFRLGAQRYKRRSNKLTPAPETEMNSIQLIISKKCSLGKLIDAYDKNVEFKISLLDAILMLDTAWRKVSQKTIANCFRHAGFYVDTGFDEEDNLPLAQWMLQQHNDEENEKPNDLSEWANENHIQDFESFNLNEYIIDNLLEITEFPDDDIIVNSKQRKRRRRCRKRRRRQ</sequence>